<dbReference type="InterPro" id="IPR025377">
    <property type="entry name" value="DUF4367"/>
</dbReference>
<organism evidence="3 4">
    <name type="scientific">Cohnella faecalis</name>
    <dbReference type="NCBI Taxonomy" id="2315694"/>
    <lineage>
        <taxon>Bacteria</taxon>
        <taxon>Bacillati</taxon>
        <taxon>Bacillota</taxon>
        <taxon>Bacilli</taxon>
        <taxon>Bacillales</taxon>
        <taxon>Paenibacillaceae</taxon>
        <taxon>Cohnella</taxon>
    </lineage>
</organism>
<evidence type="ECO:0000256" key="1">
    <source>
        <dbReference type="SAM" id="MobiDB-lite"/>
    </source>
</evidence>
<dbReference type="Pfam" id="PF14285">
    <property type="entry name" value="DUF4367"/>
    <property type="match status" value="1"/>
</dbReference>
<dbReference type="Proteomes" id="UP000266340">
    <property type="component" value="Unassembled WGS sequence"/>
</dbReference>
<sequence>MEKGAFLQRNCGRASRDGGYDSAEALPRANESEKQTAAGMGENEVNKTDSEFDILFDQAFEQAFDYSPVAKDELGPDDHRPSWIALQPQLAALRRKQKLRSNLTRVAIVASSILLGAVIFGNTQAAKAIEPLVDTIKESPGGVYTFIFGRSDDNHTDGALTTPPPDFSPSEQGGDGQLLGEGIEVPLDQLQSRLTFAVPEFTYLPQNYSNSRTTVNIRPTQNSKKSSFVMFNFEKEDGYVLHVQMEKFKSETGLAMKTPKTGISVDKIELSTGPAILTVSTNGLTALETFRNGIYVYMSGKVSSDEMIAMFEGMRTPPL</sequence>
<proteinExistence type="predicted"/>
<evidence type="ECO:0000259" key="2">
    <source>
        <dbReference type="Pfam" id="PF14285"/>
    </source>
</evidence>
<comment type="caution">
    <text evidence="3">The sequence shown here is derived from an EMBL/GenBank/DDBJ whole genome shotgun (WGS) entry which is preliminary data.</text>
</comment>
<feature type="region of interest" description="Disordered" evidence="1">
    <location>
        <begin position="154"/>
        <end position="175"/>
    </location>
</feature>
<evidence type="ECO:0000313" key="4">
    <source>
        <dbReference type="Proteomes" id="UP000266340"/>
    </source>
</evidence>
<feature type="domain" description="DUF4367" evidence="2">
    <location>
        <begin position="199"/>
        <end position="314"/>
    </location>
</feature>
<protein>
    <submittedName>
        <fullName evidence="3">DUF4367 domain-containing protein</fullName>
    </submittedName>
</protein>
<gene>
    <name evidence="3" type="ORF">D3H35_09365</name>
</gene>
<dbReference type="EMBL" id="QXJM01000030">
    <property type="protein sequence ID" value="RIE03756.1"/>
    <property type="molecule type" value="Genomic_DNA"/>
</dbReference>
<keyword evidence="4" id="KW-1185">Reference proteome</keyword>
<reference evidence="3 4" key="1">
    <citation type="submission" date="2018-09" db="EMBL/GenBank/DDBJ databases">
        <title>Cohnella cavernae sp. nov., isolated from a karst cave.</title>
        <authorList>
            <person name="Zhu H."/>
        </authorList>
    </citation>
    <scope>NUCLEOTIDE SEQUENCE [LARGE SCALE GENOMIC DNA]</scope>
    <source>
        <strain evidence="3 4">K2E09-144</strain>
    </source>
</reference>
<dbReference type="AlphaFoldDB" id="A0A398CKC5"/>
<evidence type="ECO:0000313" key="3">
    <source>
        <dbReference type="EMBL" id="RIE03756.1"/>
    </source>
</evidence>
<feature type="region of interest" description="Disordered" evidence="1">
    <location>
        <begin position="1"/>
        <end position="43"/>
    </location>
</feature>
<name>A0A398CKC5_9BACL</name>
<accession>A0A398CKC5</accession>